<protein>
    <submittedName>
        <fullName evidence="1">Uncharacterized protein</fullName>
    </submittedName>
</protein>
<sequence>MTQSLSAAFPDLRFTPQQIYLTDPELALVVSDFWKTGATLAFSHRDRAFIQAALFVAVDASEKAGLLFGIYKSFVGATPSQSLVKLAQKLATTGAKYAYQRYIDDDPKYSAVGRAAVQYGGFATEWRVRAGTGDESALSDFTA</sequence>
<keyword evidence="2" id="KW-1185">Reference proteome</keyword>
<dbReference type="EMBL" id="FSRL01000001">
    <property type="protein sequence ID" value="SIO01306.1"/>
    <property type="molecule type" value="Genomic_DNA"/>
</dbReference>
<name>A0A1N6G149_9RHOB</name>
<evidence type="ECO:0000313" key="1">
    <source>
        <dbReference type="EMBL" id="SIO01306.1"/>
    </source>
</evidence>
<dbReference type="STRING" id="1217970.SAMN05444002_2124"/>
<accession>A0A1N6G149</accession>
<evidence type="ECO:0000313" key="2">
    <source>
        <dbReference type="Proteomes" id="UP000184932"/>
    </source>
</evidence>
<gene>
    <name evidence="1" type="ORF">SAMN05444002_2124</name>
</gene>
<proteinExistence type="predicted"/>
<reference evidence="2" key="1">
    <citation type="submission" date="2016-11" db="EMBL/GenBank/DDBJ databases">
        <authorList>
            <person name="Varghese N."/>
            <person name="Submissions S."/>
        </authorList>
    </citation>
    <scope>NUCLEOTIDE SEQUENCE [LARGE SCALE GENOMIC DNA]</scope>
    <source>
        <strain evidence="2">DSM 29440</strain>
    </source>
</reference>
<dbReference type="RefSeq" id="WP_074256185.1">
    <property type="nucleotide sequence ID" value="NZ_FSRL01000001.1"/>
</dbReference>
<dbReference type="AlphaFoldDB" id="A0A1N6G149"/>
<dbReference type="Proteomes" id="UP000184932">
    <property type="component" value="Unassembled WGS sequence"/>
</dbReference>
<organism evidence="1 2">
    <name type="scientific">Vannielia litorea</name>
    <dbReference type="NCBI Taxonomy" id="1217970"/>
    <lineage>
        <taxon>Bacteria</taxon>
        <taxon>Pseudomonadati</taxon>
        <taxon>Pseudomonadota</taxon>
        <taxon>Alphaproteobacteria</taxon>
        <taxon>Rhodobacterales</taxon>
        <taxon>Paracoccaceae</taxon>
        <taxon>Vannielia</taxon>
    </lineage>
</organism>